<dbReference type="FunFam" id="3.30.300.30:FF:000008">
    <property type="entry name" value="2,3-dihydroxybenzoate-AMP ligase"/>
    <property type="match status" value="1"/>
</dbReference>
<reference evidence="6 7" key="1">
    <citation type="journal article" date="2011" name="Stand. Genomic Sci.">
        <title>High quality draft genome sequence of Segniliparus rugosus CDC 945(T)= (ATCC BAA-974(T)).</title>
        <authorList>
            <person name="Earl A.M."/>
            <person name="Desjardins C.A."/>
            <person name="Fitzgerald M.G."/>
            <person name="Arachchi H.M."/>
            <person name="Zeng Q."/>
            <person name="Mehta T."/>
            <person name="Griggs A."/>
            <person name="Birren B.W."/>
            <person name="Toney N.C."/>
            <person name="Carr J."/>
            <person name="Posey J."/>
            <person name="Butler W.R."/>
        </authorList>
    </citation>
    <scope>NUCLEOTIDE SEQUENCE [LARGE SCALE GENOMIC DNA]</scope>
    <source>
        <strain evidence="7">ATCC BAA-974 / DSM 45345 / CCUG 50838 / CIP 108380 / JCM 13579 / CDC 945</strain>
    </source>
</reference>
<dbReference type="PANTHER" id="PTHR43201:SF5">
    <property type="entry name" value="MEDIUM-CHAIN ACYL-COA LIGASE ACSF2, MITOCHONDRIAL"/>
    <property type="match status" value="1"/>
</dbReference>
<evidence type="ECO:0000313" key="7">
    <source>
        <dbReference type="Proteomes" id="UP000004816"/>
    </source>
</evidence>
<comment type="similarity">
    <text evidence="1">Belongs to the ATP-dependent AMP-binding enzyme family.</text>
</comment>
<evidence type="ECO:0000259" key="5">
    <source>
        <dbReference type="Pfam" id="PF13193"/>
    </source>
</evidence>
<dbReference type="PANTHER" id="PTHR43201">
    <property type="entry name" value="ACYL-COA SYNTHETASE"/>
    <property type="match status" value="1"/>
</dbReference>
<evidence type="ECO:0000256" key="3">
    <source>
        <dbReference type="SAM" id="MobiDB-lite"/>
    </source>
</evidence>
<dbReference type="AlphaFoldDB" id="E5XQW8"/>
<dbReference type="HOGENOM" id="CLU_000022_59_0_11"/>
<feature type="compositionally biased region" description="Pro residues" evidence="3">
    <location>
        <begin position="634"/>
        <end position="644"/>
    </location>
</feature>
<dbReference type="Gene3D" id="3.40.50.12780">
    <property type="entry name" value="N-terminal domain of ligase-like"/>
    <property type="match status" value="1"/>
</dbReference>
<dbReference type="InterPro" id="IPR045851">
    <property type="entry name" value="AMP-bd_C_sf"/>
</dbReference>
<feature type="compositionally biased region" description="Polar residues" evidence="3">
    <location>
        <begin position="697"/>
        <end position="706"/>
    </location>
</feature>
<dbReference type="Pfam" id="PF13193">
    <property type="entry name" value="AMP-binding_C"/>
    <property type="match status" value="1"/>
</dbReference>
<accession>E5XQW8</accession>
<dbReference type="eggNOG" id="COG0318">
    <property type="taxonomic scope" value="Bacteria"/>
</dbReference>
<dbReference type="CDD" id="cd04433">
    <property type="entry name" value="AFD_class_I"/>
    <property type="match status" value="1"/>
</dbReference>
<name>E5XQW8_SEGRC</name>
<feature type="compositionally biased region" description="Low complexity" evidence="3">
    <location>
        <begin position="555"/>
        <end position="625"/>
    </location>
</feature>
<dbReference type="InterPro" id="IPR042099">
    <property type="entry name" value="ANL_N_sf"/>
</dbReference>
<dbReference type="GO" id="GO:0031956">
    <property type="term" value="F:medium-chain fatty acid-CoA ligase activity"/>
    <property type="evidence" value="ECO:0007669"/>
    <property type="project" value="TreeGrafter"/>
</dbReference>
<dbReference type="Pfam" id="PF00501">
    <property type="entry name" value="AMP-binding"/>
    <property type="match status" value="1"/>
</dbReference>
<evidence type="ECO:0008006" key="8">
    <source>
        <dbReference type="Google" id="ProtNLM"/>
    </source>
</evidence>
<keyword evidence="7" id="KW-1185">Reference proteome</keyword>
<dbReference type="STRING" id="679197.HMPREF9336_01921"/>
<dbReference type="SUPFAM" id="SSF56801">
    <property type="entry name" value="Acetyl-CoA synthetase-like"/>
    <property type="match status" value="1"/>
</dbReference>
<dbReference type="InterPro" id="IPR000873">
    <property type="entry name" value="AMP-dep_synth/lig_dom"/>
</dbReference>
<dbReference type="GO" id="GO:0006631">
    <property type="term" value="P:fatty acid metabolic process"/>
    <property type="evidence" value="ECO:0007669"/>
    <property type="project" value="TreeGrafter"/>
</dbReference>
<dbReference type="Proteomes" id="UP000004816">
    <property type="component" value="Unassembled WGS sequence"/>
</dbReference>
<evidence type="ECO:0000313" key="6">
    <source>
        <dbReference type="EMBL" id="EFV13259.1"/>
    </source>
</evidence>
<evidence type="ECO:0000256" key="1">
    <source>
        <dbReference type="ARBA" id="ARBA00006432"/>
    </source>
</evidence>
<organism evidence="6 7">
    <name type="scientific">Segniliparus rugosus (strain ATCC BAA-974 / DSM 45345 / CCUG 50838 / CIP 108380 / JCM 13579 / CDC 945)</name>
    <dbReference type="NCBI Taxonomy" id="679197"/>
    <lineage>
        <taxon>Bacteria</taxon>
        <taxon>Bacillati</taxon>
        <taxon>Actinomycetota</taxon>
        <taxon>Actinomycetes</taxon>
        <taxon>Mycobacteriales</taxon>
        <taxon>Segniliparaceae</taxon>
        <taxon>Segniliparus</taxon>
    </lineage>
</organism>
<dbReference type="InterPro" id="IPR025110">
    <property type="entry name" value="AMP-bd_C"/>
</dbReference>
<feature type="domain" description="AMP-binding enzyme C-terminal" evidence="5">
    <location>
        <begin position="467"/>
        <end position="542"/>
    </location>
</feature>
<comment type="caution">
    <text evidence="6">The sequence shown here is derived from an EMBL/GenBank/DDBJ whole genome shotgun (WGS) entry which is preliminary data.</text>
</comment>
<feature type="domain" description="AMP-dependent synthetase/ligase" evidence="4">
    <location>
        <begin position="62"/>
        <end position="419"/>
    </location>
</feature>
<dbReference type="EMBL" id="ACZI02000002">
    <property type="protein sequence ID" value="EFV13259.1"/>
    <property type="molecule type" value="Genomic_DNA"/>
</dbReference>
<protein>
    <recommendedName>
        <fullName evidence="8">Acyl-CoA synthetase</fullName>
    </recommendedName>
</protein>
<proteinExistence type="inferred from homology"/>
<evidence type="ECO:0000259" key="4">
    <source>
        <dbReference type="Pfam" id="PF00501"/>
    </source>
</evidence>
<gene>
    <name evidence="6" type="ORF">HMPREF9336_01921</name>
</gene>
<keyword evidence="2" id="KW-0436">Ligase</keyword>
<sequence length="706" mass="74261">MQVSATSKVNSLVGLAKDAAVAVGVGLRAGIIPTTPFPRPDYSLRLLAGIDVVGPVAAAVAANAAFTPNKIGFIDEHGSLTFKEMNDQANALARGWAAKGLKAGDSIGSLSRNHRGLVLTMVAAGKIGVKVLLLNTGFAAPQLVDVMKREGGKAIAFDSEFAGIIEKLPEDVFRTLVWEGGEDPAATKGLPTIEEVSAGQSRENLPNPGKLGGFTLLTSGTTGTPKGAPRGKVNPIGSAQFLHRVPLRGGQRFLATAPLFHGTGLSQFILALVLRHTVILQRKFQPEQTLQLIEKYKAQVLVVVPTMLQRIIDLPKETLDKYDVRSIKVIFAAGSALSPDLSTRIMDHFGDTLYNLYGSTEVAVATVAQPWEMRAAPGTAGRPPVGVKLALLDENGKRITEPFKEGRIFVRSMLSFNGYTDGRNKEIIDGLMSSGDMGHFDDLGLLYVDGRDDDMIVSGGENVFPQEVEHLLTEHPDVFEVCVIGVDDDEFGKRLKAYVAKSPDSDLSQDDVQSYVKAHLARYKVPKEVMFVDKLPRNETGKVLRRVLLEEHKAAVTSAKAAPVAKETPAVKEAPAAPVAKEAPAAPSAPAAPAAKEAPAAPAVKEAPAAPAAKEAPAAPAVKEASAAKEAPKPKAPAPKPAAPKPSAAKAPAAKQEPAVKPKAAAPEAEAPQAQPPAKEEPPAKQEVAADGAMATQHASSSSQQG</sequence>
<dbReference type="OrthoDB" id="56621at2"/>
<feature type="compositionally biased region" description="Low complexity" evidence="3">
    <location>
        <begin position="645"/>
        <end position="677"/>
    </location>
</feature>
<dbReference type="Gene3D" id="3.30.300.30">
    <property type="match status" value="1"/>
</dbReference>
<evidence type="ECO:0000256" key="2">
    <source>
        <dbReference type="ARBA" id="ARBA00022598"/>
    </source>
</evidence>
<feature type="region of interest" description="Disordered" evidence="3">
    <location>
        <begin position="555"/>
        <end position="706"/>
    </location>
</feature>